<sequence length="210" mass="22262">MVCEAMDFAGGIASTNPARVQLAAGRVPAGIRKLDASSKWLVTAGQTAAVVIRHDVLSPYIVLGGIAASLLTAKIKRIVNQRRPAGSPLTDPGMPSSHALVATFMSVAWVTQIQSSMISMMLLASAVLISVLRVICGHHTWAQVGVGTAVGTVLSLVWMVLGQDIIRSPKSLETKVVYVMYAALSVLFLAKQIRKGRMRNAALKSESVLS</sequence>
<name>A0A812V0Q5_SYMPI</name>
<evidence type="ECO:0000313" key="4">
    <source>
        <dbReference type="Proteomes" id="UP000649617"/>
    </source>
</evidence>
<proteinExistence type="predicted"/>
<dbReference type="Gene3D" id="1.20.144.10">
    <property type="entry name" value="Phosphatidic acid phosphatase type 2/haloperoxidase"/>
    <property type="match status" value="1"/>
</dbReference>
<evidence type="ECO:0000313" key="3">
    <source>
        <dbReference type="EMBL" id="CAE7610971.1"/>
    </source>
</evidence>
<dbReference type="OrthoDB" id="302705at2759"/>
<dbReference type="InterPro" id="IPR000326">
    <property type="entry name" value="PAP2/HPO"/>
</dbReference>
<evidence type="ECO:0000256" key="1">
    <source>
        <dbReference type="SAM" id="Phobius"/>
    </source>
</evidence>
<feature type="transmembrane region" description="Helical" evidence="1">
    <location>
        <begin position="142"/>
        <end position="160"/>
    </location>
</feature>
<feature type="transmembrane region" description="Helical" evidence="1">
    <location>
        <begin position="172"/>
        <end position="190"/>
    </location>
</feature>
<dbReference type="AlphaFoldDB" id="A0A812V0Q5"/>
<keyword evidence="1" id="KW-0812">Transmembrane</keyword>
<protein>
    <submittedName>
        <fullName evidence="3">LPPE2 protein</fullName>
    </submittedName>
</protein>
<dbReference type="SMART" id="SM00014">
    <property type="entry name" value="acidPPc"/>
    <property type="match status" value="1"/>
</dbReference>
<dbReference type="PANTHER" id="PTHR14969:SF13">
    <property type="entry name" value="AT30094P"/>
    <property type="match status" value="1"/>
</dbReference>
<dbReference type="GO" id="GO:0042392">
    <property type="term" value="F:sphingosine-1-phosphate phosphatase activity"/>
    <property type="evidence" value="ECO:0007669"/>
    <property type="project" value="TreeGrafter"/>
</dbReference>
<reference evidence="3" key="1">
    <citation type="submission" date="2021-02" db="EMBL/GenBank/DDBJ databases">
        <authorList>
            <person name="Dougan E. K."/>
            <person name="Rhodes N."/>
            <person name="Thang M."/>
            <person name="Chan C."/>
        </authorList>
    </citation>
    <scope>NUCLEOTIDE SEQUENCE</scope>
</reference>
<keyword evidence="4" id="KW-1185">Reference proteome</keyword>
<dbReference type="PANTHER" id="PTHR14969">
    <property type="entry name" value="SPHINGOSINE-1-PHOSPHATE PHOSPHOHYDROLASE"/>
    <property type="match status" value="1"/>
</dbReference>
<gene>
    <name evidence="3" type="primary">LPPE2</name>
    <name evidence="3" type="ORF">SPIL2461_LOCUS16105</name>
</gene>
<dbReference type="Proteomes" id="UP000649617">
    <property type="component" value="Unassembled WGS sequence"/>
</dbReference>
<dbReference type="InterPro" id="IPR036938">
    <property type="entry name" value="PAP2/HPO_sf"/>
</dbReference>
<keyword evidence="1" id="KW-0472">Membrane</keyword>
<keyword evidence="1" id="KW-1133">Transmembrane helix</keyword>
<comment type="caution">
    <text evidence="3">The sequence shown here is derived from an EMBL/GenBank/DDBJ whole genome shotgun (WGS) entry which is preliminary data.</text>
</comment>
<dbReference type="EMBL" id="CAJNIZ010041101">
    <property type="protein sequence ID" value="CAE7610971.1"/>
    <property type="molecule type" value="Genomic_DNA"/>
</dbReference>
<evidence type="ECO:0000259" key="2">
    <source>
        <dbReference type="SMART" id="SM00014"/>
    </source>
</evidence>
<dbReference type="Pfam" id="PF01569">
    <property type="entry name" value="PAP2"/>
    <property type="match status" value="1"/>
</dbReference>
<organism evidence="3 4">
    <name type="scientific">Symbiodinium pilosum</name>
    <name type="common">Dinoflagellate</name>
    <dbReference type="NCBI Taxonomy" id="2952"/>
    <lineage>
        <taxon>Eukaryota</taxon>
        <taxon>Sar</taxon>
        <taxon>Alveolata</taxon>
        <taxon>Dinophyceae</taxon>
        <taxon>Suessiales</taxon>
        <taxon>Symbiodiniaceae</taxon>
        <taxon>Symbiodinium</taxon>
    </lineage>
</organism>
<dbReference type="SUPFAM" id="SSF48317">
    <property type="entry name" value="Acid phosphatase/Vanadium-dependent haloperoxidase"/>
    <property type="match status" value="1"/>
</dbReference>
<feature type="domain" description="Phosphatidic acid phosphatase type 2/haloperoxidase" evidence="2">
    <location>
        <begin position="58"/>
        <end position="159"/>
    </location>
</feature>
<feature type="transmembrane region" description="Helical" evidence="1">
    <location>
        <begin position="117"/>
        <end position="135"/>
    </location>
</feature>
<accession>A0A812V0Q5</accession>